<evidence type="ECO:0000259" key="11">
    <source>
        <dbReference type="PROSITE" id="PS50893"/>
    </source>
</evidence>
<dbReference type="InterPro" id="IPR011527">
    <property type="entry name" value="ABC1_TM_dom"/>
</dbReference>
<evidence type="ECO:0000313" key="14">
    <source>
        <dbReference type="Proteomes" id="UP001056635"/>
    </source>
</evidence>
<keyword evidence="7 10" id="KW-1133">Transmembrane helix</keyword>
<keyword evidence="14" id="KW-1185">Reference proteome</keyword>
<evidence type="ECO:0000256" key="8">
    <source>
        <dbReference type="ARBA" id="ARBA00023136"/>
    </source>
</evidence>
<name>A0ABY4RBA1_9GAMM</name>
<keyword evidence="6" id="KW-0067">ATP-binding</keyword>
<evidence type="ECO:0000313" key="13">
    <source>
        <dbReference type="EMBL" id="UQY43975.1"/>
    </source>
</evidence>
<evidence type="ECO:0000256" key="3">
    <source>
        <dbReference type="ARBA" id="ARBA00012191"/>
    </source>
</evidence>
<dbReference type="EC" id="7.6.2.2" evidence="3"/>
<dbReference type="NCBIfam" id="TIGR01842">
    <property type="entry name" value="type_I_sec_PrtD"/>
    <property type="match status" value="1"/>
</dbReference>
<evidence type="ECO:0000256" key="5">
    <source>
        <dbReference type="ARBA" id="ARBA00022741"/>
    </source>
</evidence>
<dbReference type="EMBL" id="CP082904">
    <property type="protein sequence ID" value="UQY43975.1"/>
    <property type="molecule type" value="Genomic_DNA"/>
</dbReference>
<reference evidence="13" key="1">
    <citation type="submission" date="2021-09" db="EMBL/GenBank/DDBJ databases">
        <title>First case of bloodstream infection caused by Mixta hanseatica sp. nov., a member of the Erwiniaceae family.</title>
        <authorList>
            <person name="Both A."/>
            <person name="Huang J."/>
            <person name="Wenzel P."/>
            <person name="Aepfelbacher M."/>
            <person name="Rohde H."/>
            <person name="Christner M."/>
            <person name="Hentschke M."/>
        </authorList>
    </citation>
    <scope>NUCLEOTIDE SEQUENCE</scope>
    <source>
        <strain evidence="13">X22927</strain>
    </source>
</reference>
<evidence type="ECO:0000256" key="9">
    <source>
        <dbReference type="ARBA" id="ARBA00034018"/>
    </source>
</evidence>
<proteinExistence type="inferred from homology"/>
<dbReference type="Gene3D" id="1.20.1560.10">
    <property type="entry name" value="ABC transporter type 1, transmembrane domain"/>
    <property type="match status" value="1"/>
</dbReference>
<evidence type="ECO:0000256" key="1">
    <source>
        <dbReference type="ARBA" id="ARBA00004651"/>
    </source>
</evidence>
<dbReference type="Gene3D" id="3.40.50.300">
    <property type="entry name" value="P-loop containing nucleotide triphosphate hydrolases"/>
    <property type="match status" value="1"/>
</dbReference>
<evidence type="ECO:0000256" key="2">
    <source>
        <dbReference type="ARBA" id="ARBA00006526"/>
    </source>
</evidence>
<dbReference type="PROSITE" id="PS00211">
    <property type="entry name" value="ABC_TRANSPORTER_1"/>
    <property type="match status" value="1"/>
</dbReference>
<dbReference type="InterPro" id="IPR027417">
    <property type="entry name" value="P-loop_NTPase"/>
</dbReference>
<gene>
    <name evidence="13" type="ORF">K6958_19445</name>
</gene>
<keyword evidence="8 10" id="KW-0472">Membrane</keyword>
<protein>
    <recommendedName>
        <fullName evidence="3">ABC-type xenobiotic transporter</fullName>
        <ecNumber evidence="3">7.6.2.2</ecNumber>
    </recommendedName>
</protein>
<dbReference type="InterPro" id="IPR036640">
    <property type="entry name" value="ABC1_TM_sf"/>
</dbReference>
<dbReference type="InterPro" id="IPR010128">
    <property type="entry name" value="ATPase_T1SS_PrtD-like"/>
</dbReference>
<dbReference type="InterPro" id="IPR039421">
    <property type="entry name" value="Type_1_exporter"/>
</dbReference>
<dbReference type="SUPFAM" id="SSF90123">
    <property type="entry name" value="ABC transporter transmembrane region"/>
    <property type="match status" value="1"/>
</dbReference>
<dbReference type="PANTHER" id="PTHR24221:SF248">
    <property type="entry name" value="ABC TRANSPORTER TRANSMEMBRANE REGION"/>
    <property type="match status" value="1"/>
</dbReference>
<dbReference type="Proteomes" id="UP001056635">
    <property type="component" value="Chromosome"/>
</dbReference>
<keyword evidence="4 10" id="KW-0812">Transmembrane</keyword>
<dbReference type="PROSITE" id="PS50929">
    <property type="entry name" value="ABC_TM1F"/>
    <property type="match status" value="1"/>
</dbReference>
<dbReference type="InterPro" id="IPR017871">
    <property type="entry name" value="ABC_transporter-like_CS"/>
</dbReference>
<evidence type="ECO:0000256" key="4">
    <source>
        <dbReference type="ARBA" id="ARBA00022692"/>
    </source>
</evidence>
<feature type="domain" description="ABC transmembrane type-1" evidence="12">
    <location>
        <begin position="23"/>
        <end position="298"/>
    </location>
</feature>
<dbReference type="InterPro" id="IPR047957">
    <property type="entry name" value="ABC_AprD-like_6TM"/>
</dbReference>
<comment type="similarity">
    <text evidence="2">Belongs to the ABC transporter superfamily. Drug exporter-2 (TC 3.A.1.117) family.</text>
</comment>
<dbReference type="Pfam" id="PF00664">
    <property type="entry name" value="ABC_membrane"/>
    <property type="match status" value="1"/>
</dbReference>
<feature type="transmembrane region" description="Helical" evidence="10">
    <location>
        <begin position="154"/>
        <end position="172"/>
    </location>
</feature>
<feature type="transmembrane region" description="Helical" evidence="10">
    <location>
        <begin position="55"/>
        <end position="77"/>
    </location>
</feature>
<feature type="domain" description="ABC transporter" evidence="11">
    <location>
        <begin position="331"/>
        <end position="565"/>
    </location>
</feature>
<evidence type="ECO:0000256" key="6">
    <source>
        <dbReference type="ARBA" id="ARBA00022840"/>
    </source>
</evidence>
<feature type="transmembrane region" description="Helical" evidence="10">
    <location>
        <begin position="20"/>
        <end position="43"/>
    </location>
</feature>
<sequence>MPISATTFIKFIFQNHKKALWCIALFSAIINLLVLTPSVYMLQVYDRVLPSRNEITLVMLSIIVIGVFGIIALLEYCRSMIAIYISKKVDRELSNAVYQAAFYANLGHQKKDAANYLNDVTTVRQFFTGNAIFAFIDAPWFPFFILMIFLFNPWLGAFALFGAGLLIILAIVNQRITQKPLAEAGKTAHQSANIAGANLRYASTIEAMGMLPDFQQRWWKLHKKFIQLQQQASEYNGSVTAVTRFVRMSLQSLILGLGGWLAIRGQLTPGMMIAGSILLGRALAPIEQLITAWKQWGNTQSALLRLEQLLTEYPPQPEKMALPAPKGAISVEKASLYAEQDEQSAILSQIDFQLEPGDILGVIGSSASGKSTLARLLVGIQPASSGIIRFDGADINYWNRAQLGPAIGYLSQEVEIFAGTIAENIARFAEVDADRVIEAAKNAGVHEMILRLPAGYDTPVGNGGIGLSGGQKQRVALARALYGSPKLLVLDEPDASLDDPGLIALAQALATMQKKKATIVLITHRMQLLALTSKVLVMHAGQVQHFGDTRSVLNKLMKQPEIKRPE</sequence>
<comment type="catalytic activity">
    <reaction evidence="9">
        <text>ATP + H2O + xenobioticSide 1 = ADP + phosphate + xenobioticSide 2.</text>
        <dbReference type="EC" id="7.6.2.2"/>
    </reaction>
</comment>
<dbReference type="PANTHER" id="PTHR24221">
    <property type="entry name" value="ATP-BINDING CASSETTE SUB-FAMILY B"/>
    <property type="match status" value="1"/>
</dbReference>
<dbReference type="RefSeq" id="WP_249892622.1">
    <property type="nucleotide sequence ID" value="NZ_CP082904.1"/>
</dbReference>
<accession>A0ABY4RBA1</accession>
<evidence type="ECO:0000256" key="7">
    <source>
        <dbReference type="ARBA" id="ARBA00022989"/>
    </source>
</evidence>
<dbReference type="Pfam" id="PF00005">
    <property type="entry name" value="ABC_tran"/>
    <property type="match status" value="1"/>
</dbReference>
<organism evidence="13 14">
    <name type="scientific">Mixta hanseatica</name>
    <dbReference type="NCBI Taxonomy" id="2872648"/>
    <lineage>
        <taxon>Bacteria</taxon>
        <taxon>Pseudomonadati</taxon>
        <taxon>Pseudomonadota</taxon>
        <taxon>Gammaproteobacteria</taxon>
        <taxon>Enterobacterales</taxon>
        <taxon>Erwiniaceae</taxon>
        <taxon>Mixta</taxon>
    </lineage>
</organism>
<evidence type="ECO:0000256" key="10">
    <source>
        <dbReference type="SAM" id="Phobius"/>
    </source>
</evidence>
<dbReference type="InterPro" id="IPR003439">
    <property type="entry name" value="ABC_transporter-like_ATP-bd"/>
</dbReference>
<dbReference type="InterPro" id="IPR003593">
    <property type="entry name" value="AAA+_ATPase"/>
</dbReference>
<dbReference type="PROSITE" id="PS50893">
    <property type="entry name" value="ABC_TRANSPORTER_2"/>
    <property type="match status" value="1"/>
</dbReference>
<comment type="subcellular location">
    <subcellularLocation>
        <location evidence="1">Cell membrane</location>
        <topology evidence="1">Multi-pass membrane protein</topology>
    </subcellularLocation>
</comment>
<dbReference type="SUPFAM" id="SSF52540">
    <property type="entry name" value="P-loop containing nucleoside triphosphate hydrolases"/>
    <property type="match status" value="1"/>
</dbReference>
<dbReference type="CDD" id="cd18586">
    <property type="entry name" value="ABC_6TM_PrtD_like"/>
    <property type="match status" value="1"/>
</dbReference>
<evidence type="ECO:0000259" key="12">
    <source>
        <dbReference type="PROSITE" id="PS50929"/>
    </source>
</evidence>
<dbReference type="SMART" id="SM00382">
    <property type="entry name" value="AAA"/>
    <property type="match status" value="1"/>
</dbReference>
<feature type="transmembrane region" description="Helical" evidence="10">
    <location>
        <begin position="126"/>
        <end position="148"/>
    </location>
</feature>
<keyword evidence="5" id="KW-0547">Nucleotide-binding</keyword>